<name>A0A3M6KU52_LACPE</name>
<keyword evidence="5 6" id="KW-0456">Lyase</keyword>
<evidence type="ECO:0000313" key="13">
    <source>
        <dbReference type="Proteomes" id="UP000281061"/>
    </source>
</evidence>
<evidence type="ECO:0000256" key="4">
    <source>
        <dbReference type="ARBA" id="ARBA00023027"/>
    </source>
</evidence>
<comment type="similarity">
    <text evidence="6">Belongs to the NnrD/CARKD family.</text>
</comment>
<protein>
    <recommendedName>
        <fullName evidence="6">ADP-dependent (S)-NAD(P)H-hydrate dehydratase</fullName>
        <ecNumber evidence="6">4.2.1.136</ecNumber>
    </recommendedName>
    <alternativeName>
        <fullName evidence="6">ADP-dependent NAD(P)HX dehydratase</fullName>
    </alternativeName>
</protein>
<comment type="subunit">
    <text evidence="6">Homotetramer.</text>
</comment>
<feature type="binding site" evidence="6">
    <location>
        <position position="215"/>
    </location>
    <ligand>
        <name>(6S)-NADPHX</name>
        <dbReference type="ChEBI" id="CHEBI:64076"/>
    </ligand>
</feature>
<dbReference type="EMBL" id="PVOB01000278">
    <property type="protein sequence ID" value="PRO91635.1"/>
    <property type="molecule type" value="Genomic_DNA"/>
</dbReference>
<dbReference type="Pfam" id="PF01256">
    <property type="entry name" value="Carb_kinase"/>
    <property type="match status" value="1"/>
</dbReference>
<keyword evidence="4 6" id="KW-0520">NAD</keyword>
<dbReference type="GO" id="GO:0052856">
    <property type="term" value="F:NAD(P)HX epimerase activity"/>
    <property type="evidence" value="ECO:0007669"/>
    <property type="project" value="TreeGrafter"/>
</dbReference>
<dbReference type="Proteomes" id="UP000238378">
    <property type="component" value="Unassembled WGS sequence"/>
</dbReference>
<evidence type="ECO:0000256" key="2">
    <source>
        <dbReference type="ARBA" id="ARBA00022840"/>
    </source>
</evidence>
<dbReference type="EMBL" id="RDCL01000096">
    <property type="protein sequence ID" value="RMW51232.1"/>
    <property type="molecule type" value="Genomic_DNA"/>
</dbReference>
<evidence type="ECO:0000313" key="11">
    <source>
        <dbReference type="Proteomes" id="UP000238378"/>
    </source>
</evidence>
<dbReference type="GO" id="GO:0052855">
    <property type="term" value="F:ADP-dependent NAD(P)H-hydrate dehydratase activity"/>
    <property type="evidence" value="ECO:0007669"/>
    <property type="project" value="UniProtKB-UniRule"/>
</dbReference>
<dbReference type="PROSITE" id="PS01050">
    <property type="entry name" value="YJEF_C_2"/>
    <property type="match status" value="1"/>
</dbReference>
<feature type="binding site" evidence="6">
    <location>
        <position position="101"/>
    </location>
    <ligand>
        <name>(6S)-NADPHX</name>
        <dbReference type="ChEBI" id="CHEBI:64076"/>
    </ligand>
</feature>
<comment type="caution">
    <text evidence="9">The sequence shown here is derived from an EMBL/GenBank/DDBJ whole genome shotgun (WGS) entry which is preliminary data.</text>
</comment>
<dbReference type="EMBL" id="RDCJ01000102">
    <property type="protein sequence ID" value="RMW45254.1"/>
    <property type="molecule type" value="Genomic_DNA"/>
</dbReference>
<keyword evidence="11" id="KW-1185">Reference proteome</keyword>
<reference evidence="12 13" key="2">
    <citation type="submission" date="2018-10" db="EMBL/GenBank/DDBJ databases">
        <title>Genome sequences of five Lactobacillus pentosus strains isolated from brines of traditionally fermented spanish-style green table olives and differences between them.</title>
        <authorList>
            <person name="Jimenez Diaz R."/>
        </authorList>
    </citation>
    <scope>NUCLEOTIDE SEQUENCE [LARGE SCALE GENOMIC DNA]</scope>
    <source>
        <strain evidence="9 12">IG10</strain>
        <strain evidence="10 13">IG8</strain>
    </source>
</reference>
<dbReference type="CDD" id="cd01171">
    <property type="entry name" value="YXKO-related"/>
    <property type="match status" value="1"/>
</dbReference>
<organism evidence="9 12">
    <name type="scientific">Lactiplantibacillus pentosus</name>
    <name type="common">Lactobacillus pentosus</name>
    <dbReference type="NCBI Taxonomy" id="1589"/>
    <lineage>
        <taxon>Bacteria</taxon>
        <taxon>Bacillati</taxon>
        <taxon>Bacillota</taxon>
        <taxon>Bacilli</taxon>
        <taxon>Lactobacillales</taxon>
        <taxon>Lactobacillaceae</taxon>
        <taxon>Lactiplantibacillus</taxon>
    </lineage>
</organism>
<dbReference type="AlphaFoldDB" id="A0A3M6KU52"/>
<comment type="cofactor">
    <cofactor evidence="6">
        <name>Mg(2+)</name>
        <dbReference type="ChEBI" id="CHEBI:18420"/>
    </cofactor>
</comment>
<evidence type="ECO:0000256" key="6">
    <source>
        <dbReference type="HAMAP-Rule" id="MF_01965"/>
    </source>
</evidence>
<dbReference type="InterPro" id="IPR000631">
    <property type="entry name" value="CARKD"/>
</dbReference>
<keyword evidence="2 6" id="KW-0067">ATP-binding</keyword>
<evidence type="ECO:0000256" key="5">
    <source>
        <dbReference type="ARBA" id="ARBA00023239"/>
    </source>
</evidence>
<evidence type="ECO:0000256" key="3">
    <source>
        <dbReference type="ARBA" id="ARBA00022857"/>
    </source>
</evidence>
<proteinExistence type="inferred from homology"/>
<evidence type="ECO:0000313" key="12">
    <source>
        <dbReference type="Proteomes" id="UP000276249"/>
    </source>
</evidence>
<feature type="binding site" evidence="6">
    <location>
        <position position="40"/>
    </location>
    <ligand>
        <name>(6S)-NADPHX</name>
        <dbReference type="ChEBI" id="CHEBI:64076"/>
    </ligand>
</feature>
<evidence type="ECO:0000259" key="7">
    <source>
        <dbReference type="PROSITE" id="PS51383"/>
    </source>
</evidence>
<feature type="binding site" evidence="6">
    <location>
        <position position="152"/>
    </location>
    <ligand>
        <name>(6S)-NADPHX</name>
        <dbReference type="ChEBI" id="CHEBI:64076"/>
    </ligand>
</feature>
<feature type="binding site" evidence="6">
    <location>
        <position position="214"/>
    </location>
    <ligand>
        <name>AMP</name>
        <dbReference type="ChEBI" id="CHEBI:456215"/>
    </ligand>
</feature>
<dbReference type="GO" id="GO:0046496">
    <property type="term" value="P:nicotinamide nucleotide metabolic process"/>
    <property type="evidence" value="ECO:0007669"/>
    <property type="project" value="UniProtKB-UniRule"/>
</dbReference>
<keyword evidence="1 6" id="KW-0547">Nucleotide-binding</keyword>
<dbReference type="GO" id="GO:0005524">
    <property type="term" value="F:ATP binding"/>
    <property type="evidence" value="ECO:0007669"/>
    <property type="project" value="UniProtKB-KW"/>
</dbReference>
<dbReference type="NCBIfam" id="TIGR00196">
    <property type="entry name" value="yjeF_cterm"/>
    <property type="match status" value="1"/>
</dbReference>
<comment type="catalytic activity">
    <reaction evidence="6">
        <text>(6S)-NADHX + ADP = AMP + phosphate + NADH + H(+)</text>
        <dbReference type="Rhea" id="RHEA:32223"/>
        <dbReference type="ChEBI" id="CHEBI:15378"/>
        <dbReference type="ChEBI" id="CHEBI:43474"/>
        <dbReference type="ChEBI" id="CHEBI:57945"/>
        <dbReference type="ChEBI" id="CHEBI:64074"/>
        <dbReference type="ChEBI" id="CHEBI:456215"/>
        <dbReference type="ChEBI" id="CHEBI:456216"/>
        <dbReference type="EC" id="4.2.1.136"/>
    </reaction>
</comment>
<dbReference type="SUPFAM" id="SSF53613">
    <property type="entry name" value="Ribokinase-like"/>
    <property type="match status" value="1"/>
</dbReference>
<accession>A0A3M6KU52</accession>
<dbReference type="HAMAP" id="MF_01965">
    <property type="entry name" value="NADHX_dehydratase"/>
    <property type="match status" value="1"/>
</dbReference>
<keyword evidence="3 6" id="KW-0521">NADP</keyword>
<evidence type="ECO:0000313" key="8">
    <source>
        <dbReference type="EMBL" id="PRO91635.1"/>
    </source>
</evidence>
<dbReference type="InterPro" id="IPR017953">
    <property type="entry name" value="Carbohydrate_kinase_pred_CS"/>
</dbReference>
<evidence type="ECO:0000256" key="1">
    <source>
        <dbReference type="ARBA" id="ARBA00022741"/>
    </source>
</evidence>
<evidence type="ECO:0000313" key="10">
    <source>
        <dbReference type="EMBL" id="RMW51232.1"/>
    </source>
</evidence>
<comment type="function">
    <text evidence="6">Catalyzes the dehydration of the S-form of NAD(P)HX at the expense of ADP, which is converted to AMP. Together with NAD(P)HX epimerase, which catalyzes the epimerization of the S- and R-forms, the enzyme allows the repair of both epimers of NAD(P)HX, a damaged form of NAD(P)H that is a result of enzymatic or heat-dependent hydration.</text>
</comment>
<feature type="binding site" evidence="6">
    <location>
        <begin position="186"/>
        <end position="190"/>
    </location>
    <ligand>
        <name>AMP</name>
        <dbReference type="ChEBI" id="CHEBI:456215"/>
    </ligand>
</feature>
<dbReference type="RefSeq" id="WP_105961924.1">
    <property type="nucleotide sequence ID" value="NZ_CP077099.1"/>
</dbReference>
<dbReference type="Proteomes" id="UP000281061">
    <property type="component" value="Unassembled WGS sequence"/>
</dbReference>
<evidence type="ECO:0000313" key="9">
    <source>
        <dbReference type="EMBL" id="RMW45254.1"/>
    </source>
</evidence>
<dbReference type="PANTHER" id="PTHR12592">
    <property type="entry name" value="ATP-DEPENDENT (S)-NAD(P)H-HYDRATE DEHYDRATASE FAMILY MEMBER"/>
    <property type="match status" value="1"/>
</dbReference>
<dbReference type="Gene3D" id="3.40.1190.20">
    <property type="match status" value="1"/>
</dbReference>
<reference evidence="8 11" key="1">
    <citation type="submission" date="2018-03" db="EMBL/GenBank/DDBJ databases">
        <title>Draft Genome Sequences of six Lactobacillus pentosus Strains Isolated from Brines of Traditionally Fermented Spanish-Style Green Table Olives.</title>
        <authorList>
            <person name="Calero-Delgado B."/>
            <person name="Martin-Platero A.M."/>
            <person name="Perez-Pulido A.J."/>
            <person name="Benitez-Cabello A."/>
            <person name="Casimiro-Soriguer C.S."/>
            <person name="Martinez-Bueno M."/>
            <person name="Arroyo-Lopez F.N."/>
            <person name="Rodriguez-Gomez F."/>
            <person name="Bautista-Gallego J."/>
            <person name="Garrido-Fernandez A."/>
            <person name="Jimenez-Diaz R."/>
        </authorList>
    </citation>
    <scope>NUCLEOTIDE SEQUENCE [LARGE SCALE GENOMIC DNA]</scope>
    <source>
        <strain evidence="8 11">IG2</strain>
    </source>
</reference>
<dbReference type="GO" id="GO:0110051">
    <property type="term" value="P:metabolite repair"/>
    <property type="evidence" value="ECO:0007669"/>
    <property type="project" value="TreeGrafter"/>
</dbReference>
<dbReference type="Proteomes" id="UP000276249">
    <property type="component" value="Unassembled WGS sequence"/>
</dbReference>
<dbReference type="PANTHER" id="PTHR12592:SF0">
    <property type="entry name" value="ATP-DEPENDENT (S)-NAD(P)H-HYDRATE DEHYDRATASE"/>
    <property type="match status" value="1"/>
</dbReference>
<gene>
    <name evidence="6" type="primary">nnrD</name>
    <name evidence="8" type="ORF">C6Y08_16200</name>
    <name evidence="10" type="ORF">D6U17_16270</name>
    <name evidence="9" type="ORF">D6U18_12155</name>
</gene>
<dbReference type="PROSITE" id="PS01049">
    <property type="entry name" value="YJEF_C_1"/>
    <property type="match status" value="1"/>
</dbReference>
<dbReference type="InterPro" id="IPR029056">
    <property type="entry name" value="Ribokinase-like"/>
</dbReference>
<sequence>MQPITTEIVSRTIIKRPADSYKGTYGRVMLIGGNQNFGGAIIMAATAATYSGAGLVTVATDPTNFTSLHAQLPEAMVMDYHQTDALLQLLAGMDVIVIGPGLGTDTVADQLLSTVLTATHAPQRLVLDGSALTLLAQHSRALPATDIVVTPHQMEWQRLSGIAIKDQTPTANHDAQQRLGVTAVVKAHRTTVYTNERVWFNPGGTPAMATGGMGDTLAGMIGGFVGQFDNFTNAILSAVYLHSAIADDLAATRYVVLPHQISAQIPRYMHRFSQETPAES</sequence>
<feature type="domain" description="YjeF C-terminal" evidence="7">
    <location>
        <begin position="5"/>
        <end position="272"/>
    </location>
</feature>
<dbReference type="PROSITE" id="PS51383">
    <property type="entry name" value="YJEF_C_3"/>
    <property type="match status" value="1"/>
</dbReference>
<comment type="catalytic activity">
    <reaction evidence="6">
        <text>(6S)-NADPHX + ADP = AMP + phosphate + NADPH + H(+)</text>
        <dbReference type="Rhea" id="RHEA:32235"/>
        <dbReference type="ChEBI" id="CHEBI:15378"/>
        <dbReference type="ChEBI" id="CHEBI:43474"/>
        <dbReference type="ChEBI" id="CHEBI:57783"/>
        <dbReference type="ChEBI" id="CHEBI:64076"/>
        <dbReference type="ChEBI" id="CHEBI:456215"/>
        <dbReference type="ChEBI" id="CHEBI:456216"/>
        <dbReference type="EC" id="4.2.1.136"/>
    </reaction>
</comment>
<dbReference type="EC" id="4.2.1.136" evidence="6"/>